<reference evidence="5 6" key="1">
    <citation type="submission" date="2021-07" db="EMBL/GenBank/DDBJ databases">
        <title>A novel Jannaschia species isolated from marine dinoflagellate Ceratoperidinium margalefii.</title>
        <authorList>
            <person name="Jiang Y."/>
            <person name="Li Z."/>
        </authorList>
    </citation>
    <scope>NUCLEOTIDE SEQUENCE [LARGE SCALE GENOMIC DNA]</scope>
    <source>
        <strain evidence="5 6">J12C1-MA-4</strain>
    </source>
</reference>
<organism evidence="5 6">
    <name type="scientific">Gymnodinialimonas ceratoperidinii</name>
    <dbReference type="NCBI Taxonomy" id="2856823"/>
    <lineage>
        <taxon>Bacteria</taxon>
        <taxon>Pseudomonadati</taxon>
        <taxon>Pseudomonadota</taxon>
        <taxon>Alphaproteobacteria</taxon>
        <taxon>Rhodobacterales</taxon>
        <taxon>Paracoccaceae</taxon>
        <taxon>Gymnodinialimonas</taxon>
    </lineage>
</organism>
<evidence type="ECO:0000256" key="3">
    <source>
        <dbReference type="ARBA" id="ARBA00023002"/>
    </source>
</evidence>
<keyword evidence="2" id="KW-0274">FAD</keyword>
<evidence type="ECO:0000259" key="4">
    <source>
        <dbReference type="PROSITE" id="PS51387"/>
    </source>
</evidence>
<dbReference type="InterPro" id="IPR002346">
    <property type="entry name" value="Mopterin_DH_FAD-bd"/>
</dbReference>
<evidence type="ECO:0000256" key="1">
    <source>
        <dbReference type="ARBA" id="ARBA00022630"/>
    </source>
</evidence>
<evidence type="ECO:0000256" key="2">
    <source>
        <dbReference type="ARBA" id="ARBA00022827"/>
    </source>
</evidence>
<dbReference type="KEGG" id="gce:KYE46_07635"/>
<dbReference type="GO" id="GO:0016491">
    <property type="term" value="F:oxidoreductase activity"/>
    <property type="evidence" value="ECO:0007669"/>
    <property type="project" value="UniProtKB-KW"/>
</dbReference>
<dbReference type="SMART" id="SM01092">
    <property type="entry name" value="CO_deh_flav_C"/>
    <property type="match status" value="1"/>
</dbReference>
<dbReference type="PANTHER" id="PTHR42659:SF2">
    <property type="entry name" value="XANTHINE DEHYDROGENASE SUBUNIT C-RELATED"/>
    <property type="match status" value="1"/>
</dbReference>
<gene>
    <name evidence="5" type="ORF">KYE46_07635</name>
</gene>
<keyword evidence="1" id="KW-0285">Flavoprotein</keyword>
<proteinExistence type="predicted"/>
<keyword evidence="6" id="KW-1185">Reference proteome</keyword>
<dbReference type="Pfam" id="PF00941">
    <property type="entry name" value="FAD_binding_5"/>
    <property type="match status" value="1"/>
</dbReference>
<keyword evidence="3" id="KW-0560">Oxidoreductase</keyword>
<dbReference type="PROSITE" id="PS51387">
    <property type="entry name" value="FAD_PCMH"/>
    <property type="match status" value="1"/>
</dbReference>
<dbReference type="AlphaFoldDB" id="A0A8F6YCC0"/>
<dbReference type="EMBL" id="CP079194">
    <property type="protein sequence ID" value="QXT41076.1"/>
    <property type="molecule type" value="Genomic_DNA"/>
</dbReference>
<evidence type="ECO:0000313" key="6">
    <source>
        <dbReference type="Proteomes" id="UP000825009"/>
    </source>
</evidence>
<dbReference type="Proteomes" id="UP000825009">
    <property type="component" value="Chromosome"/>
</dbReference>
<dbReference type="InterPro" id="IPR005107">
    <property type="entry name" value="CO_DH_flav_C"/>
</dbReference>
<protein>
    <submittedName>
        <fullName evidence="5">Xanthine dehydrogenase family protein subunit M</fullName>
    </submittedName>
</protein>
<accession>A0A8F6YCC0</accession>
<sequence length="272" mass="28651">MKAADFRYERPASVADALALLGDEDRDAAPLAGGQSLMPMMNFRLAQPGTLVDLSALDELRGIKRDGEVLRIGAMTRYVELVRSDLVAECVPLLALALPHIAHAAVRNRGTIGGSVALADPAAEMPALLLALDAEITVQSPTGTKTHAATDFFLGMYDTALEEGELVTEIAIPVAAETDRFSFYELARRHGDYAMAGVAVARRDGSHRIAFFSISDRALRATGAEAVLDAGGGVQEAVAALSELPFAGDLNAGEATKQHLSGVVLTRALEAL</sequence>
<evidence type="ECO:0000313" key="5">
    <source>
        <dbReference type="EMBL" id="QXT41076.1"/>
    </source>
</evidence>
<dbReference type="InterPro" id="IPR016166">
    <property type="entry name" value="FAD-bd_PCMH"/>
</dbReference>
<dbReference type="FunFam" id="3.30.465.10:FF:000017">
    <property type="entry name" value="Xanthine dehydrogenase, FAD binding subunit"/>
    <property type="match status" value="1"/>
</dbReference>
<dbReference type="PANTHER" id="PTHR42659">
    <property type="entry name" value="XANTHINE DEHYDROGENASE SUBUNIT C-RELATED"/>
    <property type="match status" value="1"/>
</dbReference>
<name>A0A8F6YCC0_9RHOB</name>
<feature type="domain" description="FAD-binding PCMH-type" evidence="4">
    <location>
        <begin position="1"/>
        <end position="177"/>
    </location>
</feature>
<dbReference type="GO" id="GO:0071949">
    <property type="term" value="F:FAD binding"/>
    <property type="evidence" value="ECO:0007669"/>
    <property type="project" value="InterPro"/>
</dbReference>
<dbReference type="InterPro" id="IPR051312">
    <property type="entry name" value="Diverse_Substr_Oxidored"/>
</dbReference>
<dbReference type="RefSeq" id="WP_219004671.1">
    <property type="nucleotide sequence ID" value="NZ_CP079194.1"/>
</dbReference>